<keyword evidence="7" id="KW-1185">Reference proteome</keyword>
<evidence type="ECO:0000313" key="6">
    <source>
        <dbReference type="EMBL" id="PWY66112.1"/>
    </source>
</evidence>
<feature type="domain" description="SUN" evidence="5">
    <location>
        <begin position="97"/>
        <end position="328"/>
    </location>
</feature>
<evidence type="ECO:0000256" key="2">
    <source>
        <dbReference type="ARBA" id="ARBA00022692"/>
    </source>
</evidence>
<dbReference type="Proteomes" id="UP000247233">
    <property type="component" value="Unassembled WGS sequence"/>
</dbReference>
<dbReference type="Pfam" id="PF07738">
    <property type="entry name" value="Sad1_UNC"/>
    <property type="match status" value="1"/>
</dbReference>
<dbReference type="VEuPathDB" id="FungiDB:BO70DRAFT_366589"/>
<evidence type="ECO:0000256" key="4">
    <source>
        <dbReference type="ARBA" id="ARBA00023136"/>
    </source>
</evidence>
<dbReference type="InterPro" id="IPR045119">
    <property type="entry name" value="SUN1-5"/>
</dbReference>
<dbReference type="Gene3D" id="2.60.120.260">
    <property type="entry name" value="Galactose-binding domain-like"/>
    <property type="match status" value="1"/>
</dbReference>
<protein>
    <recommendedName>
        <fullName evidence="5">SUN domain-containing protein</fullName>
    </recommendedName>
</protein>
<accession>A0A317V007</accession>
<dbReference type="PANTHER" id="PTHR12911">
    <property type="entry name" value="SAD1/UNC-84-LIKE PROTEIN-RELATED"/>
    <property type="match status" value="1"/>
</dbReference>
<keyword evidence="2" id="KW-0812">Transmembrane</keyword>
<dbReference type="EMBL" id="MSFL01000047">
    <property type="protein sequence ID" value="PWY66112.1"/>
    <property type="molecule type" value="Genomic_DNA"/>
</dbReference>
<dbReference type="InterPro" id="IPR012919">
    <property type="entry name" value="SUN_dom"/>
</dbReference>
<keyword evidence="4" id="KW-0472">Membrane</keyword>
<dbReference type="PANTHER" id="PTHR12911:SF8">
    <property type="entry name" value="KLAROID PROTEIN-RELATED"/>
    <property type="match status" value="1"/>
</dbReference>
<dbReference type="AlphaFoldDB" id="A0A317V007"/>
<dbReference type="PROSITE" id="PS51469">
    <property type="entry name" value="SUN"/>
    <property type="match status" value="1"/>
</dbReference>
<dbReference type="STRING" id="1448321.A0A317V007"/>
<dbReference type="GO" id="GO:0043495">
    <property type="term" value="F:protein-membrane adaptor activity"/>
    <property type="evidence" value="ECO:0007669"/>
    <property type="project" value="TreeGrafter"/>
</dbReference>
<dbReference type="RefSeq" id="XP_025394751.1">
    <property type="nucleotide sequence ID" value="XM_025544372.1"/>
</dbReference>
<comment type="caution">
    <text evidence="6">The sequence shown here is derived from an EMBL/GenBank/DDBJ whole genome shotgun (WGS) entry which is preliminary data.</text>
</comment>
<evidence type="ECO:0000259" key="5">
    <source>
        <dbReference type="PROSITE" id="PS51469"/>
    </source>
</evidence>
<dbReference type="OrthoDB" id="342281at2759"/>
<gene>
    <name evidence="6" type="ORF">BO70DRAFT_366589</name>
</gene>
<proteinExistence type="predicted"/>
<comment type="subcellular location">
    <subcellularLocation>
        <location evidence="1">Membrane</location>
    </subcellularLocation>
</comment>
<organism evidence="6 7">
    <name type="scientific">Aspergillus heteromorphus CBS 117.55</name>
    <dbReference type="NCBI Taxonomy" id="1448321"/>
    <lineage>
        <taxon>Eukaryota</taxon>
        <taxon>Fungi</taxon>
        <taxon>Dikarya</taxon>
        <taxon>Ascomycota</taxon>
        <taxon>Pezizomycotina</taxon>
        <taxon>Eurotiomycetes</taxon>
        <taxon>Eurotiomycetidae</taxon>
        <taxon>Eurotiales</taxon>
        <taxon>Aspergillaceae</taxon>
        <taxon>Aspergillus</taxon>
        <taxon>Aspergillus subgen. Circumdati</taxon>
    </lineage>
</organism>
<name>A0A317V007_9EURO</name>
<reference evidence="6 7" key="1">
    <citation type="submission" date="2016-12" db="EMBL/GenBank/DDBJ databases">
        <title>The genomes of Aspergillus section Nigri reveals drivers in fungal speciation.</title>
        <authorList>
            <consortium name="DOE Joint Genome Institute"/>
            <person name="Vesth T.C."/>
            <person name="Nybo J."/>
            <person name="Theobald S."/>
            <person name="Brandl J."/>
            <person name="Frisvad J.C."/>
            <person name="Nielsen K.F."/>
            <person name="Lyhne E.K."/>
            <person name="Kogle M.E."/>
            <person name="Kuo A."/>
            <person name="Riley R."/>
            <person name="Clum A."/>
            <person name="Nolan M."/>
            <person name="Lipzen A."/>
            <person name="Salamov A."/>
            <person name="Henrissat B."/>
            <person name="Wiebenga A."/>
            <person name="De Vries R.P."/>
            <person name="Grigoriev I.V."/>
            <person name="Mortensen U.H."/>
            <person name="Andersen M.R."/>
            <person name="Baker S.E."/>
        </authorList>
    </citation>
    <scope>NUCLEOTIDE SEQUENCE [LARGE SCALE GENOMIC DNA]</scope>
    <source>
        <strain evidence="6 7">CBS 117.55</strain>
    </source>
</reference>
<sequence>MVSLAAAVFSLVAYTDLSSLRRPVQYVPMNDTNMVEISSLTDQLSRLGVQVSSLAKDVKQVKSDVRAAPTTVIEAPARRPFEAPVVRKTNFLTRGLRVVIDPYFSSPTIESNLTVSQTWFYRVRKLWTSDPGPQMPQPHLAALSSWEDFGDSWCGAPHFHSGMTQLSVVLGHDIVPEEVVVEHMPKHATLSPEVAPRDMELWAQFKLVDLDPPPKGIHGRALAFLARAKIFPSSERFSIHEAIMHALRYAFPHDPESAYSNDPFLPPTFYRVGKWTYDLDGAHHVQRFVLDAVIDDPKLRVNHVVFRVTSNYGGPHTCLYRVKLFGHK</sequence>
<evidence type="ECO:0000256" key="1">
    <source>
        <dbReference type="ARBA" id="ARBA00004370"/>
    </source>
</evidence>
<keyword evidence="3" id="KW-1133">Transmembrane helix</keyword>
<dbReference type="GO" id="GO:0034993">
    <property type="term" value="C:meiotic nuclear membrane microtubule tethering complex"/>
    <property type="evidence" value="ECO:0007669"/>
    <property type="project" value="TreeGrafter"/>
</dbReference>
<evidence type="ECO:0000313" key="7">
    <source>
        <dbReference type="Proteomes" id="UP000247233"/>
    </source>
</evidence>
<evidence type="ECO:0000256" key="3">
    <source>
        <dbReference type="ARBA" id="ARBA00022989"/>
    </source>
</evidence>
<dbReference type="GeneID" id="37066609"/>